<accession>A0A9W5TXP3</accession>
<dbReference type="EMBL" id="BMJD01000012">
    <property type="protein sequence ID" value="GGB41384.1"/>
    <property type="molecule type" value="Genomic_DNA"/>
</dbReference>
<reference evidence="1" key="2">
    <citation type="submission" date="2020-09" db="EMBL/GenBank/DDBJ databases">
        <authorList>
            <person name="Sun Q."/>
            <person name="Zhou Y."/>
        </authorList>
    </citation>
    <scope>NUCLEOTIDE SEQUENCE</scope>
    <source>
        <strain evidence="1">CGMCC 1.15454</strain>
    </source>
</reference>
<gene>
    <name evidence="1" type="ORF">GCM10011409_18630</name>
</gene>
<dbReference type="RefSeq" id="WP_188724994.1">
    <property type="nucleotide sequence ID" value="NZ_BMJD01000012.1"/>
</dbReference>
<protein>
    <submittedName>
        <fullName evidence="1">Uncharacterized protein</fullName>
    </submittedName>
</protein>
<dbReference type="InterPro" id="IPR056084">
    <property type="entry name" value="DUF7667"/>
</dbReference>
<evidence type="ECO:0000313" key="2">
    <source>
        <dbReference type="Proteomes" id="UP000621492"/>
    </source>
</evidence>
<evidence type="ECO:0000313" key="1">
    <source>
        <dbReference type="EMBL" id="GGB41384.1"/>
    </source>
</evidence>
<dbReference type="Pfam" id="PF24704">
    <property type="entry name" value="DUF7667"/>
    <property type="match status" value="1"/>
</dbReference>
<dbReference type="Proteomes" id="UP000621492">
    <property type="component" value="Unassembled WGS sequence"/>
</dbReference>
<sequence length="72" mass="8642">MNVVAERFIELSILKKHRRLTLSETREFNESLKHLEKLEWQKAKLKNLSLAASMIDDVDWQHEICEKLEKLH</sequence>
<organism evidence="1 2">
    <name type="scientific">Lentibacillus populi</name>
    <dbReference type="NCBI Taxonomy" id="1827502"/>
    <lineage>
        <taxon>Bacteria</taxon>
        <taxon>Bacillati</taxon>
        <taxon>Bacillota</taxon>
        <taxon>Bacilli</taxon>
        <taxon>Bacillales</taxon>
        <taxon>Bacillaceae</taxon>
        <taxon>Lentibacillus</taxon>
    </lineage>
</organism>
<comment type="caution">
    <text evidence="1">The sequence shown here is derived from an EMBL/GenBank/DDBJ whole genome shotgun (WGS) entry which is preliminary data.</text>
</comment>
<proteinExistence type="predicted"/>
<reference evidence="1" key="1">
    <citation type="journal article" date="2014" name="Int. J. Syst. Evol. Microbiol.">
        <title>Complete genome sequence of Corynebacterium casei LMG S-19264T (=DSM 44701T), isolated from a smear-ripened cheese.</title>
        <authorList>
            <consortium name="US DOE Joint Genome Institute (JGI-PGF)"/>
            <person name="Walter F."/>
            <person name="Albersmeier A."/>
            <person name="Kalinowski J."/>
            <person name="Ruckert C."/>
        </authorList>
    </citation>
    <scope>NUCLEOTIDE SEQUENCE</scope>
    <source>
        <strain evidence="1">CGMCC 1.15454</strain>
    </source>
</reference>
<dbReference type="AlphaFoldDB" id="A0A9W5TXP3"/>
<name>A0A9W5TXP3_9BACI</name>
<keyword evidence="2" id="KW-1185">Reference proteome</keyword>